<organism evidence="2 3">
    <name type="scientific">Tetrapyrgos nigripes</name>
    <dbReference type="NCBI Taxonomy" id="182062"/>
    <lineage>
        <taxon>Eukaryota</taxon>
        <taxon>Fungi</taxon>
        <taxon>Dikarya</taxon>
        <taxon>Basidiomycota</taxon>
        <taxon>Agaricomycotina</taxon>
        <taxon>Agaricomycetes</taxon>
        <taxon>Agaricomycetidae</taxon>
        <taxon>Agaricales</taxon>
        <taxon>Marasmiineae</taxon>
        <taxon>Marasmiaceae</taxon>
        <taxon>Tetrapyrgos</taxon>
    </lineage>
</organism>
<sequence>MNQLRVAKPDKRGIIVFLPKPQRNIPEDDFNLETTVPDMATSSIAEQQASFDAAYSGYLQQLEAMYPIGNHPLSPTKRIYEDKSTGKCWELTSLRIRAWASALSRGGATLAVPPSSSHFNVDECIKVMPRAPTASEGPAAPSVPTLAPAPVSTGLFGGSVGLGEILAIGIMSNMLGPGVAGSVMASAFPNLLGGISTPPAPPTAATPTIPPPLGNTTNAPSLPPSPSVKLSVDVPLDIFCSHYKLIAAIEAGLGKLGYIPGDTNLPRTEASDWRDYAGIPPLVWPKVIKAHKQFIADAVEGKWNDFMPTVPELTGPNYTIWASKSKSWLQSQGIAYVLNTLKPGEIQIVGSTSPVPAPPAAPAGTTGGTTAAAATDDEGSDAGSGVPSPHFIAATSGSVADWEKDNDKAMGVIKLCVAQAIGAKIENITTARVMWDTLKNLYGTPGAAEIFQNFKRAMNVEIPRNAHPSAAIDLIKMYLTRITNAGANTEIPMYLQYMIVINKLPPDIYAYIIARITQDDVDDFEHEMLDSLRTHVVNTWEARSRKKPQSANATKITAIKRKGKPPVFEEQQQQRHKGGSSAWRGKGQGRGNWRGCGKHASEQTRQKQQAQSMGPIKLGHSHVIHAAKFFKETPTITVMEPSTKDVRKPFFSESVKPFDRFFSSVQNAFKTARNNGLKPTGELLKDLELAHMSHSEASTSLPRPSIISDGRSFMERYYWQNLVAPYPPGYTFSHTDSNPDHDDDHWFTIRDNKPVSDGWGAANWGTPQQEEAWNNFGWKHDKCMGTDDNAEMAEEDDRLSDSLISNVGSMNLEEFEREKEESTKRLRMWEAGLINMGDSDKENVDPNPKTLAERLQMVNDEMTQRWYSGEFDREYNDGLKDLDGDLDQMSTSNSSGWSQARSVTPLFEEISTSPHASNSGADSLLDLITPPLSSPDMDVISLGSDSEEEMISESWNDGGYYSADDEPGRM</sequence>
<evidence type="ECO:0000313" key="2">
    <source>
        <dbReference type="EMBL" id="KAF5374388.1"/>
    </source>
</evidence>
<dbReference type="Proteomes" id="UP000559256">
    <property type="component" value="Unassembled WGS sequence"/>
</dbReference>
<proteinExistence type="predicted"/>
<dbReference type="Pfam" id="PF14223">
    <property type="entry name" value="Retrotran_gag_2"/>
    <property type="match status" value="1"/>
</dbReference>
<feature type="compositionally biased region" description="Pro residues" evidence="1">
    <location>
        <begin position="199"/>
        <end position="213"/>
    </location>
</feature>
<evidence type="ECO:0000256" key="1">
    <source>
        <dbReference type="SAM" id="MobiDB-lite"/>
    </source>
</evidence>
<evidence type="ECO:0000313" key="3">
    <source>
        <dbReference type="Proteomes" id="UP000559256"/>
    </source>
</evidence>
<comment type="caution">
    <text evidence="2">The sequence shown here is derived from an EMBL/GenBank/DDBJ whole genome shotgun (WGS) entry which is preliminary data.</text>
</comment>
<dbReference type="AlphaFoldDB" id="A0A8H5H095"/>
<feature type="compositionally biased region" description="Low complexity" evidence="1">
    <location>
        <begin position="362"/>
        <end position="374"/>
    </location>
</feature>
<name>A0A8H5H095_9AGAR</name>
<accession>A0A8H5H095</accession>
<protein>
    <submittedName>
        <fullName evidence="2">Uncharacterized protein</fullName>
    </submittedName>
</protein>
<dbReference type="OrthoDB" id="3032860at2759"/>
<gene>
    <name evidence="2" type="ORF">D9758_004605</name>
</gene>
<reference evidence="2 3" key="1">
    <citation type="journal article" date="2020" name="ISME J.">
        <title>Uncovering the hidden diversity of litter-decomposition mechanisms in mushroom-forming fungi.</title>
        <authorList>
            <person name="Floudas D."/>
            <person name="Bentzer J."/>
            <person name="Ahren D."/>
            <person name="Johansson T."/>
            <person name="Persson P."/>
            <person name="Tunlid A."/>
        </authorList>
    </citation>
    <scope>NUCLEOTIDE SEQUENCE [LARGE SCALE GENOMIC DNA]</scope>
    <source>
        <strain evidence="2 3">CBS 291.85</strain>
    </source>
</reference>
<dbReference type="EMBL" id="JAACJM010000002">
    <property type="protein sequence ID" value="KAF5374388.1"/>
    <property type="molecule type" value="Genomic_DNA"/>
</dbReference>
<keyword evidence="3" id="KW-1185">Reference proteome</keyword>
<feature type="region of interest" description="Disordered" evidence="1">
    <location>
        <begin position="543"/>
        <end position="614"/>
    </location>
</feature>
<feature type="region of interest" description="Disordered" evidence="1">
    <location>
        <begin position="936"/>
        <end position="970"/>
    </location>
</feature>
<feature type="region of interest" description="Disordered" evidence="1">
    <location>
        <begin position="350"/>
        <end position="386"/>
    </location>
</feature>
<feature type="region of interest" description="Disordered" evidence="1">
    <location>
        <begin position="199"/>
        <end position="224"/>
    </location>
</feature>